<dbReference type="Proteomes" id="UP000001542">
    <property type="component" value="Unassembled WGS sequence"/>
</dbReference>
<reference evidence="1" key="2">
    <citation type="journal article" date="2007" name="Science">
        <title>Draft genome sequence of the sexually transmitted pathogen Trichomonas vaginalis.</title>
        <authorList>
            <person name="Carlton J.M."/>
            <person name="Hirt R.P."/>
            <person name="Silva J.C."/>
            <person name="Delcher A.L."/>
            <person name="Schatz M."/>
            <person name="Zhao Q."/>
            <person name="Wortman J.R."/>
            <person name="Bidwell S.L."/>
            <person name="Alsmark U.C.M."/>
            <person name="Besteiro S."/>
            <person name="Sicheritz-Ponten T."/>
            <person name="Noel C.J."/>
            <person name="Dacks J.B."/>
            <person name="Foster P.G."/>
            <person name="Simillion C."/>
            <person name="Van de Peer Y."/>
            <person name="Miranda-Saavedra D."/>
            <person name="Barton G.J."/>
            <person name="Westrop G.D."/>
            <person name="Mueller S."/>
            <person name="Dessi D."/>
            <person name="Fiori P.L."/>
            <person name="Ren Q."/>
            <person name="Paulsen I."/>
            <person name="Zhang H."/>
            <person name="Bastida-Corcuera F.D."/>
            <person name="Simoes-Barbosa A."/>
            <person name="Brown M.T."/>
            <person name="Hayes R.D."/>
            <person name="Mukherjee M."/>
            <person name="Okumura C.Y."/>
            <person name="Schneider R."/>
            <person name="Smith A.J."/>
            <person name="Vanacova S."/>
            <person name="Villalvazo M."/>
            <person name="Haas B.J."/>
            <person name="Pertea M."/>
            <person name="Feldblyum T.V."/>
            <person name="Utterback T.R."/>
            <person name="Shu C.L."/>
            <person name="Osoegawa K."/>
            <person name="de Jong P.J."/>
            <person name="Hrdy I."/>
            <person name="Horvathova L."/>
            <person name="Zubacova Z."/>
            <person name="Dolezal P."/>
            <person name="Malik S.B."/>
            <person name="Logsdon J.M. Jr."/>
            <person name="Henze K."/>
            <person name="Gupta A."/>
            <person name="Wang C.C."/>
            <person name="Dunne R.L."/>
            <person name="Upcroft J.A."/>
            <person name="Upcroft P."/>
            <person name="White O."/>
            <person name="Salzberg S.L."/>
            <person name="Tang P."/>
            <person name="Chiu C.-H."/>
            <person name="Lee Y.-S."/>
            <person name="Embley T.M."/>
            <person name="Coombs G.H."/>
            <person name="Mottram J.C."/>
            <person name="Tachezy J."/>
            <person name="Fraser-Liggett C.M."/>
            <person name="Johnson P.J."/>
        </authorList>
    </citation>
    <scope>NUCLEOTIDE SEQUENCE [LARGE SCALE GENOMIC DNA]</scope>
    <source>
        <strain evidence="1">G3</strain>
    </source>
</reference>
<dbReference type="AlphaFoldDB" id="A2DCN8"/>
<dbReference type="InterPro" id="IPR002110">
    <property type="entry name" value="Ankyrin_rpt"/>
</dbReference>
<dbReference type="RefSeq" id="XP_001582961.1">
    <property type="nucleotide sequence ID" value="XM_001582911.1"/>
</dbReference>
<keyword evidence="2" id="KW-1185">Reference proteome</keyword>
<proteinExistence type="predicted"/>
<dbReference type="InParanoid" id="A2DCN8"/>
<dbReference type="InterPro" id="IPR036770">
    <property type="entry name" value="Ankyrin_rpt-contain_sf"/>
</dbReference>
<name>A2DCN8_TRIV3</name>
<evidence type="ECO:0008006" key="3">
    <source>
        <dbReference type="Google" id="ProtNLM"/>
    </source>
</evidence>
<dbReference type="EMBL" id="DS113187">
    <property type="protein sequence ID" value="EAY21975.1"/>
    <property type="molecule type" value="Genomic_DNA"/>
</dbReference>
<evidence type="ECO:0000313" key="1">
    <source>
        <dbReference type="EMBL" id="EAY21975.1"/>
    </source>
</evidence>
<protein>
    <recommendedName>
        <fullName evidence="3">Ankyrin repeat protein</fullName>
    </recommendedName>
</protein>
<dbReference type="Gene3D" id="1.25.40.20">
    <property type="entry name" value="Ankyrin repeat-containing domain"/>
    <property type="match status" value="1"/>
</dbReference>
<dbReference type="SUPFAM" id="SSF48403">
    <property type="entry name" value="Ankyrin repeat"/>
    <property type="match status" value="1"/>
</dbReference>
<dbReference type="VEuPathDB" id="TrichDB:TVAG_250350"/>
<dbReference type="SMART" id="SM00248">
    <property type="entry name" value="ANK"/>
    <property type="match status" value="2"/>
</dbReference>
<gene>
    <name evidence="1" type="ORF">TVAG_250350</name>
</gene>
<dbReference type="SMR" id="A2DCN8"/>
<organism evidence="1 2">
    <name type="scientific">Trichomonas vaginalis (strain ATCC PRA-98 / G3)</name>
    <dbReference type="NCBI Taxonomy" id="412133"/>
    <lineage>
        <taxon>Eukaryota</taxon>
        <taxon>Metamonada</taxon>
        <taxon>Parabasalia</taxon>
        <taxon>Trichomonadida</taxon>
        <taxon>Trichomonadidae</taxon>
        <taxon>Trichomonas</taxon>
    </lineage>
</organism>
<reference evidence="1" key="1">
    <citation type="submission" date="2006-10" db="EMBL/GenBank/DDBJ databases">
        <authorList>
            <person name="Amadeo P."/>
            <person name="Zhao Q."/>
            <person name="Wortman J."/>
            <person name="Fraser-Liggett C."/>
            <person name="Carlton J."/>
        </authorList>
    </citation>
    <scope>NUCLEOTIDE SEQUENCE</scope>
    <source>
        <strain evidence="1">G3</strain>
    </source>
</reference>
<dbReference type="VEuPathDB" id="TrichDB:TVAGG3_0955710"/>
<evidence type="ECO:0000313" key="2">
    <source>
        <dbReference type="Proteomes" id="UP000001542"/>
    </source>
</evidence>
<accession>A2DCN8</accession>
<dbReference type="Pfam" id="PF12796">
    <property type="entry name" value="Ank_2"/>
    <property type="match status" value="1"/>
</dbReference>
<sequence>MDYKDRKGNNLLHMAAQRMSLDTCKILLQKFDWTEKGEDNLNVWQMALVYKNYPLIDYLIDQNIDLDLQENEIKPALVEKMKSTLFNAMKLNRK</sequence>
<dbReference type="KEGG" id="tva:5467527"/>